<organism evidence="6 7">
    <name type="scientific">Minwuia thermotolerans</name>
    <dbReference type="NCBI Taxonomy" id="2056226"/>
    <lineage>
        <taxon>Bacteria</taxon>
        <taxon>Pseudomonadati</taxon>
        <taxon>Pseudomonadota</taxon>
        <taxon>Alphaproteobacteria</taxon>
        <taxon>Minwuiales</taxon>
        <taxon>Minwuiaceae</taxon>
        <taxon>Minwuia</taxon>
    </lineage>
</organism>
<dbReference type="PROSITE" id="PS51007">
    <property type="entry name" value="CYTC"/>
    <property type="match status" value="1"/>
</dbReference>
<evidence type="ECO:0000313" key="6">
    <source>
        <dbReference type="EMBL" id="PJK28993.1"/>
    </source>
</evidence>
<evidence type="ECO:0000256" key="2">
    <source>
        <dbReference type="ARBA" id="ARBA00022723"/>
    </source>
</evidence>
<proteinExistence type="predicted"/>
<dbReference type="OrthoDB" id="9793634at2"/>
<evidence type="ECO:0000313" key="7">
    <source>
        <dbReference type="Proteomes" id="UP000229498"/>
    </source>
</evidence>
<evidence type="ECO:0000256" key="3">
    <source>
        <dbReference type="ARBA" id="ARBA00023004"/>
    </source>
</evidence>
<keyword evidence="1 4" id="KW-0349">Heme</keyword>
<reference evidence="6 7" key="1">
    <citation type="submission" date="2017-11" db="EMBL/GenBank/DDBJ databases">
        <title>Draft genome sequence of Rhizobiales bacterium SY3-13.</title>
        <authorList>
            <person name="Sun C."/>
        </authorList>
    </citation>
    <scope>NUCLEOTIDE SEQUENCE [LARGE SCALE GENOMIC DNA]</scope>
    <source>
        <strain evidence="6 7">SY3-13</strain>
    </source>
</reference>
<dbReference type="GO" id="GO:0046872">
    <property type="term" value="F:metal ion binding"/>
    <property type="evidence" value="ECO:0007669"/>
    <property type="project" value="UniProtKB-KW"/>
</dbReference>
<keyword evidence="2 4" id="KW-0479">Metal-binding</keyword>
<name>A0A2M9FZW5_9PROT</name>
<accession>A0A2M9FZW5</accession>
<dbReference type="Gene3D" id="1.10.760.10">
    <property type="entry name" value="Cytochrome c-like domain"/>
    <property type="match status" value="1"/>
</dbReference>
<dbReference type="EMBL" id="PHIG01000037">
    <property type="protein sequence ID" value="PJK28993.1"/>
    <property type="molecule type" value="Genomic_DNA"/>
</dbReference>
<keyword evidence="7" id="KW-1185">Reference proteome</keyword>
<evidence type="ECO:0000256" key="4">
    <source>
        <dbReference type="PROSITE-ProRule" id="PRU00433"/>
    </source>
</evidence>
<dbReference type="Proteomes" id="UP000229498">
    <property type="component" value="Unassembled WGS sequence"/>
</dbReference>
<dbReference type="GO" id="GO:0009055">
    <property type="term" value="F:electron transfer activity"/>
    <property type="evidence" value="ECO:0007669"/>
    <property type="project" value="InterPro"/>
</dbReference>
<dbReference type="InterPro" id="IPR009056">
    <property type="entry name" value="Cyt_c-like_dom"/>
</dbReference>
<dbReference type="NCBIfam" id="TIGR04485">
    <property type="entry name" value="thiosulf_SoxX"/>
    <property type="match status" value="1"/>
</dbReference>
<feature type="domain" description="Cytochrome c" evidence="5">
    <location>
        <begin position="67"/>
        <end position="170"/>
    </location>
</feature>
<dbReference type="AlphaFoldDB" id="A0A2M9FZW5"/>
<dbReference type="InterPro" id="IPR030999">
    <property type="entry name" value="Thiosulf_SoxX"/>
</dbReference>
<sequence length="179" mass="18929">MSNGRNSGGRCVILSNLHRSVCVPIVLAPLFVIAFASRPAAACGHPVAAYEVSEGGVIERPLCGLAGDAERGRAVVAGRRGNCLACHAAPIPEEPFHGTIGPPLHGVGAVFSAGELRLRLVDSTRVNRATVMPPFHRVEGLRGVRRDRAGQPILSAREIEDVIAYLLTLTEDAPADETR</sequence>
<dbReference type="GO" id="GO:0020037">
    <property type="term" value="F:heme binding"/>
    <property type="evidence" value="ECO:0007669"/>
    <property type="project" value="InterPro"/>
</dbReference>
<gene>
    <name evidence="6" type="primary">soxX</name>
    <name evidence="6" type="ORF">CVT23_13800</name>
</gene>
<evidence type="ECO:0000256" key="1">
    <source>
        <dbReference type="ARBA" id="ARBA00022617"/>
    </source>
</evidence>
<dbReference type="SUPFAM" id="SSF46626">
    <property type="entry name" value="Cytochrome c"/>
    <property type="match status" value="1"/>
</dbReference>
<evidence type="ECO:0000259" key="5">
    <source>
        <dbReference type="PROSITE" id="PS51007"/>
    </source>
</evidence>
<dbReference type="InterPro" id="IPR036909">
    <property type="entry name" value="Cyt_c-like_dom_sf"/>
</dbReference>
<keyword evidence="3 4" id="KW-0408">Iron</keyword>
<comment type="caution">
    <text evidence="6">The sequence shown here is derived from an EMBL/GenBank/DDBJ whole genome shotgun (WGS) entry which is preliminary data.</text>
</comment>
<protein>
    <submittedName>
        <fullName evidence="6">Sulfur oxidation c-type cytochrome SoxX</fullName>
    </submittedName>
</protein>